<protein>
    <submittedName>
        <fullName evidence="2">Iron-sulfur cluster biosynthesis family protein</fullName>
    </submittedName>
</protein>
<feature type="domain" description="Core" evidence="1">
    <location>
        <begin position="1"/>
        <end position="97"/>
    </location>
</feature>
<reference evidence="3" key="1">
    <citation type="journal article" date="2019" name="Int. J. Syst. Evol. Microbiol.">
        <title>The Global Catalogue of Microorganisms (GCM) 10K type strain sequencing project: providing services to taxonomists for standard genome sequencing and annotation.</title>
        <authorList>
            <consortium name="The Broad Institute Genomics Platform"/>
            <consortium name="The Broad Institute Genome Sequencing Center for Infectious Disease"/>
            <person name="Wu L."/>
            <person name="Ma J."/>
        </authorList>
    </citation>
    <scope>NUCLEOTIDE SEQUENCE [LARGE SCALE GENOMIC DNA]</scope>
    <source>
        <strain evidence="3">IBRC-M 10703</strain>
    </source>
</reference>
<evidence type="ECO:0000259" key="1">
    <source>
        <dbReference type="Pfam" id="PF01521"/>
    </source>
</evidence>
<name>A0ABV8GW08_9BACI</name>
<dbReference type="RefSeq" id="WP_379495356.1">
    <property type="nucleotide sequence ID" value="NZ_JBHSAO010000001.1"/>
</dbReference>
<sequence>MKLTITPEAEDQLKKLQNDKNSYLLFWYDIADCGCGVNGIPTIRFTKNKKNSYAPVENEQFVTLIDEDQAVFFADEMNLSIHKGVFRLSSKEGILNPFIPSQNLLQTDEA</sequence>
<dbReference type="Proteomes" id="UP001595772">
    <property type="component" value="Unassembled WGS sequence"/>
</dbReference>
<gene>
    <name evidence="2" type="ORF">ACFOUV_03425</name>
</gene>
<keyword evidence="3" id="KW-1185">Reference proteome</keyword>
<dbReference type="SUPFAM" id="SSF89360">
    <property type="entry name" value="HesB-like domain"/>
    <property type="match status" value="1"/>
</dbReference>
<dbReference type="InterPro" id="IPR035903">
    <property type="entry name" value="HesB-like_dom_sf"/>
</dbReference>
<dbReference type="Gene3D" id="2.60.300.12">
    <property type="entry name" value="HesB-like domain"/>
    <property type="match status" value="1"/>
</dbReference>
<evidence type="ECO:0000313" key="3">
    <source>
        <dbReference type="Proteomes" id="UP001595772"/>
    </source>
</evidence>
<comment type="caution">
    <text evidence="2">The sequence shown here is derived from an EMBL/GenBank/DDBJ whole genome shotgun (WGS) entry which is preliminary data.</text>
</comment>
<proteinExistence type="predicted"/>
<dbReference type="InterPro" id="IPR000361">
    <property type="entry name" value="ATAP_core_dom"/>
</dbReference>
<accession>A0ABV8GW08</accession>
<dbReference type="Pfam" id="PF01521">
    <property type="entry name" value="Fe-S_biosyn"/>
    <property type="match status" value="1"/>
</dbReference>
<dbReference type="EMBL" id="JBHSAO010000001">
    <property type="protein sequence ID" value="MFC4022862.1"/>
    <property type="molecule type" value="Genomic_DNA"/>
</dbReference>
<evidence type="ECO:0000313" key="2">
    <source>
        <dbReference type="EMBL" id="MFC4022862.1"/>
    </source>
</evidence>
<organism evidence="2 3">
    <name type="scientific">Oceanobacillus longus</name>
    <dbReference type="NCBI Taxonomy" id="930120"/>
    <lineage>
        <taxon>Bacteria</taxon>
        <taxon>Bacillati</taxon>
        <taxon>Bacillota</taxon>
        <taxon>Bacilli</taxon>
        <taxon>Bacillales</taxon>
        <taxon>Bacillaceae</taxon>
        <taxon>Oceanobacillus</taxon>
    </lineage>
</organism>